<accession>A0A9N9CB74</accession>
<comment type="caution">
    <text evidence="1">The sequence shown here is derived from an EMBL/GenBank/DDBJ whole genome shotgun (WGS) entry which is preliminary data.</text>
</comment>
<protein>
    <submittedName>
        <fullName evidence="1">10394_t:CDS:1</fullName>
    </submittedName>
</protein>
<reference evidence="1" key="1">
    <citation type="submission" date="2021-06" db="EMBL/GenBank/DDBJ databases">
        <authorList>
            <person name="Kallberg Y."/>
            <person name="Tangrot J."/>
            <person name="Rosling A."/>
        </authorList>
    </citation>
    <scope>NUCLEOTIDE SEQUENCE</scope>
    <source>
        <strain evidence="1">AZ414A</strain>
    </source>
</reference>
<keyword evidence="2" id="KW-1185">Reference proteome</keyword>
<organism evidence="1 2">
    <name type="scientific">Diversispora eburnea</name>
    <dbReference type="NCBI Taxonomy" id="1213867"/>
    <lineage>
        <taxon>Eukaryota</taxon>
        <taxon>Fungi</taxon>
        <taxon>Fungi incertae sedis</taxon>
        <taxon>Mucoromycota</taxon>
        <taxon>Glomeromycotina</taxon>
        <taxon>Glomeromycetes</taxon>
        <taxon>Diversisporales</taxon>
        <taxon>Diversisporaceae</taxon>
        <taxon>Diversispora</taxon>
    </lineage>
</organism>
<gene>
    <name evidence="1" type="ORF">DEBURN_LOCUS9183</name>
</gene>
<sequence>MNTDDGDNLLLPLNYNTFLPRPPPTGFIPPPTVVEIFSYNINGINGGINGVDVGVSRIDGYNEEIKDDRDIHNNISSNVFNEKNINNIMKNESNNNQILTTLTTLTHDDIQFHEILQGMNNMDI</sequence>
<dbReference type="EMBL" id="CAJVPK010001634">
    <property type="protein sequence ID" value="CAG8593671.1"/>
    <property type="molecule type" value="Genomic_DNA"/>
</dbReference>
<name>A0A9N9CB74_9GLOM</name>
<proteinExistence type="predicted"/>
<evidence type="ECO:0000313" key="2">
    <source>
        <dbReference type="Proteomes" id="UP000789706"/>
    </source>
</evidence>
<dbReference type="Proteomes" id="UP000789706">
    <property type="component" value="Unassembled WGS sequence"/>
</dbReference>
<evidence type="ECO:0000313" key="1">
    <source>
        <dbReference type="EMBL" id="CAG8593671.1"/>
    </source>
</evidence>
<dbReference type="AlphaFoldDB" id="A0A9N9CB74"/>
<dbReference type="OrthoDB" id="10653117at2759"/>